<feature type="domain" description="PAS" evidence="1">
    <location>
        <begin position="3"/>
        <end position="69"/>
    </location>
</feature>
<proteinExistence type="predicted"/>
<dbReference type="InterPro" id="IPR035965">
    <property type="entry name" value="PAS-like_dom_sf"/>
</dbReference>
<name>A0ABU9UBQ0_9SPIR</name>
<dbReference type="RefSeq" id="WP_420069540.1">
    <property type="nucleotide sequence ID" value="NZ_JBCHKQ010000002.1"/>
</dbReference>
<evidence type="ECO:0000313" key="3">
    <source>
        <dbReference type="Proteomes" id="UP001466331"/>
    </source>
</evidence>
<keyword evidence="3" id="KW-1185">Reference proteome</keyword>
<dbReference type="Proteomes" id="UP001466331">
    <property type="component" value="Unassembled WGS sequence"/>
</dbReference>
<organism evidence="2 3">
    <name type="scientific">Rarispira pelagica</name>
    <dbReference type="NCBI Taxonomy" id="3141764"/>
    <lineage>
        <taxon>Bacteria</taxon>
        <taxon>Pseudomonadati</taxon>
        <taxon>Spirochaetota</taxon>
        <taxon>Spirochaetia</taxon>
        <taxon>Winmispirales</taxon>
        <taxon>Winmispiraceae</taxon>
        <taxon>Rarispira</taxon>
    </lineage>
</organism>
<dbReference type="InterPro" id="IPR013656">
    <property type="entry name" value="PAS_4"/>
</dbReference>
<dbReference type="NCBIfam" id="TIGR00229">
    <property type="entry name" value="sensory_box"/>
    <property type="match status" value="1"/>
</dbReference>
<gene>
    <name evidence="2" type="ORF">WKV44_06030</name>
</gene>
<reference evidence="2 3" key="1">
    <citation type="submission" date="2024-03" db="EMBL/GenBank/DDBJ databases">
        <title>Ignisphaera cupida sp. nov., a hyperthermophilic hydrolytic archaeon from a hot spring of Kamchatka, and proposal of Ignisphaeraceae fam. nov.</title>
        <authorList>
            <person name="Podosokorskaya O.A."/>
            <person name="Elcheninov A.G."/>
            <person name="Maltseva A.I."/>
            <person name="Zayulina K.S."/>
            <person name="Novikov A."/>
            <person name="Merkel A.Y."/>
        </authorList>
    </citation>
    <scope>NUCLEOTIDE SEQUENCE [LARGE SCALE GENOMIC DNA]</scope>
    <source>
        <strain evidence="2 3">38H-sp</strain>
    </source>
</reference>
<protein>
    <submittedName>
        <fullName evidence="2">PAS domain-containing protein</fullName>
    </submittedName>
</protein>
<comment type="caution">
    <text evidence="2">The sequence shown here is derived from an EMBL/GenBank/DDBJ whole genome shotgun (WGS) entry which is preliminary data.</text>
</comment>
<dbReference type="SUPFAM" id="SSF55785">
    <property type="entry name" value="PYP-like sensor domain (PAS domain)"/>
    <property type="match status" value="1"/>
</dbReference>
<accession>A0ABU9UBQ0</accession>
<dbReference type="Gene3D" id="3.30.450.20">
    <property type="entry name" value="PAS domain"/>
    <property type="match status" value="1"/>
</dbReference>
<evidence type="ECO:0000313" key="2">
    <source>
        <dbReference type="EMBL" id="MEM5948094.1"/>
    </source>
</evidence>
<sequence>MEGLFYHIFESVPVPVVFVDTSHVIRYVNRAARDKYAKPDRSLVGRSIFDCHSEASCEIIKRCYERLVAGEDVVSMRINKKADVVFLVAVRDDAGRLLGYYEYPDDPA</sequence>
<evidence type="ECO:0000259" key="1">
    <source>
        <dbReference type="SMART" id="SM00091"/>
    </source>
</evidence>
<dbReference type="InterPro" id="IPR000014">
    <property type="entry name" value="PAS"/>
</dbReference>
<dbReference type="SMART" id="SM00091">
    <property type="entry name" value="PAS"/>
    <property type="match status" value="1"/>
</dbReference>
<dbReference type="Pfam" id="PF08448">
    <property type="entry name" value="PAS_4"/>
    <property type="match status" value="1"/>
</dbReference>
<dbReference type="EMBL" id="JBCHKQ010000002">
    <property type="protein sequence ID" value="MEM5948094.1"/>
    <property type="molecule type" value="Genomic_DNA"/>
</dbReference>